<dbReference type="Proteomes" id="UP000250235">
    <property type="component" value="Unassembled WGS sequence"/>
</dbReference>
<feature type="domain" description="O-acyltransferase WSD1 C-terminal" evidence="1">
    <location>
        <begin position="309"/>
        <end position="454"/>
    </location>
</feature>
<evidence type="ECO:0000313" key="2">
    <source>
        <dbReference type="EMBL" id="KZV38852.1"/>
    </source>
</evidence>
<reference evidence="2 3" key="1">
    <citation type="journal article" date="2015" name="Proc. Natl. Acad. Sci. U.S.A.">
        <title>The resurrection genome of Boea hygrometrica: A blueprint for survival of dehydration.</title>
        <authorList>
            <person name="Xiao L."/>
            <person name="Yang G."/>
            <person name="Zhang L."/>
            <person name="Yang X."/>
            <person name="Zhao S."/>
            <person name="Ji Z."/>
            <person name="Zhou Q."/>
            <person name="Hu M."/>
            <person name="Wang Y."/>
            <person name="Chen M."/>
            <person name="Xu Y."/>
            <person name="Jin H."/>
            <person name="Xiao X."/>
            <person name="Hu G."/>
            <person name="Bao F."/>
            <person name="Hu Y."/>
            <person name="Wan P."/>
            <person name="Li L."/>
            <person name="Deng X."/>
            <person name="Kuang T."/>
            <person name="Xiang C."/>
            <person name="Zhu J.K."/>
            <person name="Oliver M.J."/>
            <person name="He Y."/>
        </authorList>
    </citation>
    <scope>NUCLEOTIDE SEQUENCE [LARGE SCALE GENOMIC DNA]</scope>
    <source>
        <strain evidence="3">cv. XS01</strain>
    </source>
</reference>
<dbReference type="PANTHER" id="PTHR31650">
    <property type="entry name" value="O-ACYLTRANSFERASE (WSD1-LIKE) FAMILY PROTEIN"/>
    <property type="match status" value="1"/>
</dbReference>
<dbReference type="EMBL" id="KV001717">
    <property type="protein sequence ID" value="KZV38852.1"/>
    <property type="molecule type" value="Genomic_DNA"/>
</dbReference>
<dbReference type="OrthoDB" id="619536at2759"/>
<gene>
    <name evidence="2" type="ORF">F511_27067</name>
</gene>
<dbReference type="AlphaFoldDB" id="A0A2Z7BW23"/>
<proteinExistence type="predicted"/>
<organism evidence="2 3">
    <name type="scientific">Dorcoceras hygrometricum</name>
    <dbReference type="NCBI Taxonomy" id="472368"/>
    <lineage>
        <taxon>Eukaryota</taxon>
        <taxon>Viridiplantae</taxon>
        <taxon>Streptophyta</taxon>
        <taxon>Embryophyta</taxon>
        <taxon>Tracheophyta</taxon>
        <taxon>Spermatophyta</taxon>
        <taxon>Magnoliopsida</taxon>
        <taxon>eudicotyledons</taxon>
        <taxon>Gunneridae</taxon>
        <taxon>Pentapetalae</taxon>
        <taxon>asterids</taxon>
        <taxon>lamiids</taxon>
        <taxon>Lamiales</taxon>
        <taxon>Gesneriaceae</taxon>
        <taxon>Didymocarpoideae</taxon>
        <taxon>Trichosporeae</taxon>
        <taxon>Loxocarpinae</taxon>
        <taxon>Dorcoceras</taxon>
    </lineage>
</organism>
<evidence type="ECO:0000313" key="3">
    <source>
        <dbReference type="Proteomes" id="UP000250235"/>
    </source>
</evidence>
<name>A0A2Z7BW23_9LAMI</name>
<accession>A0A2Z7BW23</accession>
<evidence type="ECO:0000259" key="1">
    <source>
        <dbReference type="Pfam" id="PF06974"/>
    </source>
</evidence>
<protein>
    <recommendedName>
        <fullName evidence="1">O-acyltransferase WSD1 C-terminal domain-containing protein</fullName>
    </recommendedName>
</protein>
<dbReference type="GO" id="GO:0019432">
    <property type="term" value="P:triglyceride biosynthetic process"/>
    <property type="evidence" value="ECO:0007669"/>
    <property type="project" value="TreeGrafter"/>
</dbReference>
<dbReference type="InterPro" id="IPR045034">
    <property type="entry name" value="O-acyltransferase_WSD1-like"/>
</dbReference>
<dbReference type="GO" id="GO:0008374">
    <property type="term" value="F:O-acyltransferase activity"/>
    <property type="evidence" value="ECO:0007669"/>
    <property type="project" value="InterPro"/>
</dbReference>
<sequence>MEILCDEPVSPTGAYFTSSVISVSVIAVLETEFPIDDSQAMGLLNDVFIPINPRFSSVMVKDKKGVKHWKRVEVRLEDHINIPIFEEGKSPEYYQECFTQYLSKIALEQFPQSRPLWEIHIFKYPTSNSGGNLIFKLHHSLGDGFSLMGALLSCLQRADDPSVPLTFPALNRIKEVKTTPGFFGNLSTICYGMVNTLTDFGWSLLKSTFVEDDRSPIRSGADGVEFRPITITTLSFLLNQIKLLKSYLNVTINDVICGVIFMGIRMYMQEMSHDSRNAESTALVLLNTRNISGYKSVPQMVEPDAESPWGNQFAFLHVPVPELTGEDSSNPFSFVFKARDAIRSKRSSSAVILTGKLLDTMRKCRGPETTAAYIHSTLKNTSMTVSNLVGPVEQMALANQPIKGLYFMVTGVPQSLTITMMSYMGTLRVAVGTEDGHIQSHKFKSCVQKAFDIIFKETVTSDPVKSTA</sequence>
<dbReference type="InterPro" id="IPR009721">
    <property type="entry name" value="O-acyltransferase_WSD1_C"/>
</dbReference>
<dbReference type="PANTHER" id="PTHR31650:SF34">
    <property type="entry name" value="O-ACYLTRANSFERASE WSD1-LIKE ISOFORM X1"/>
    <property type="match status" value="1"/>
</dbReference>
<dbReference type="Pfam" id="PF06974">
    <property type="entry name" value="WS_DGAT_C"/>
    <property type="match status" value="1"/>
</dbReference>
<keyword evidence="3" id="KW-1185">Reference proteome</keyword>
<dbReference type="GO" id="GO:0005886">
    <property type="term" value="C:plasma membrane"/>
    <property type="evidence" value="ECO:0007669"/>
    <property type="project" value="TreeGrafter"/>
</dbReference>